<protein>
    <recommendedName>
        <fullName evidence="1">Helix-turn-helix domain-containing protein</fullName>
    </recommendedName>
</protein>
<dbReference type="EMBL" id="BMMH01000004">
    <property type="protein sequence ID" value="GGL09698.1"/>
    <property type="molecule type" value="Genomic_DNA"/>
</dbReference>
<gene>
    <name evidence="2" type="ORF">GCM10011588_25100</name>
</gene>
<accession>A0A917RJK9</accession>
<dbReference type="InterPro" id="IPR041657">
    <property type="entry name" value="HTH_17"/>
</dbReference>
<dbReference type="Proteomes" id="UP000638263">
    <property type="component" value="Unassembled WGS sequence"/>
</dbReference>
<keyword evidence="3" id="KW-1185">Reference proteome</keyword>
<dbReference type="AlphaFoldDB" id="A0A917RJK9"/>
<organism evidence="2 3">
    <name type="scientific">Nocardia jinanensis</name>
    <dbReference type="NCBI Taxonomy" id="382504"/>
    <lineage>
        <taxon>Bacteria</taxon>
        <taxon>Bacillati</taxon>
        <taxon>Actinomycetota</taxon>
        <taxon>Actinomycetes</taxon>
        <taxon>Mycobacteriales</taxon>
        <taxon>Nocardiaceae</taxon>
        <taxon>Nocardia</taxon>
    </lineage>
</organism>
<comment type="caution">
    <text evidence="2">The sequence shown here is derived from an EMBL/GenBank/DDBJ whole genome shotgun (WGS) entry which is preliminary data.</text>
</comment>
<sequence length="118" mass="12946">MSITADDAAFLSAALRQLTRILDTRYQRPTPRVLELEAQLSAAARSVSGTTELSAAVPVPRWRVTDDALDVATVAEQLGCSHENVRALCRRGTLPARRQSGRWLIDAQAVADYLERKA</sequence>
<dbReference type="InterPro" id="IPR009061">
    <property type="entry name" value="DNA-bd_dom_put_sf"/>
</dbReference>
<reference evidence="2" key="1">
    <citation type="journal article" date="2014" name="Int. J. Syst. Evol. Microbiol.">
        <title>Complete genome sequence of Corynebacterium casei LMG S-19264T (=DSM 44701T), isolated from a smear-ripened cheese.</title>
        <authorList>
            <consortium name="US DOE Joint Genome Institute (JGI-PGF)"/>
            <person name="Walter F."/>
            <person name="Albersmeier A."/>
            <person name="Kalinowski J."/>
            <person name="Ruckert C."/>
        </authorList>
    </citation>
    <scope>NUCLEOTIDE SEQUENCE</scope>
    <source>
        <strain evidence="2">CGMCC 4.3508</strain>
    </source>
</reference>
<evidence type="ECO:0000259" key="1">
    <source>
        <dbReference type="Pfam" id="PF12728"/>
    </source>
</evidence>
<dbReference type="SUPFAM" id="SSF46955">
    <property type="entry name" value="Putative DNA-binding domain"/>
    <property type="match status" value="1"/>
</dbReference>
<proteinExistence type="predicted"/>
<dbReference type="Pfam" id="PF12728">
    <property type="entry name" value="HTH_17"/>
    <property type="match status" value="1"/>
</dbReference>
<evidence type="ECO:0000313" key="3">
    <source>
        <dbReference type="Proteomes" id="UP000638263"/>
    </source>
</evidence>
<reference evidence="2" key="2">
    <citation type="submission" date="2020-09" db="EMBL/GenBank/DDBJ databases">
        <authorList>
            <person name="Sun Q."/>
            <person name="Zhou Y."/>
        </authorList>
    </citation>
    <scope>NUCLEOTIDE SEQUENCE</scope>
    <source>
        <strain evidence="2">CGMCC 4.3508</strain>
    </source>
</reference>
<feature type="domain" description="Helix-turn-helix" evidence="1">
    <location>
        <begin position="69"/>
        <end position="117"/>
    </location>
</feature>
<evidence type="ECO:0000313" key="2">
    <source>
        <dbReference type="EMBL" id="GGL09698.1"/>
    </source>
</evidence>
<name>A0A917RJK9_9NOCA</name>